<dbReference type="OrthoDB" id="9884589at2"/>
<reference evidence="1 2" key="1">
    <citation type="submission" date="2017-03" db="EMBL/GenBank/DDBJ databases">
        <authorList>
            <person name="Afonso C.L."/>
            <person name="Miller P.J."/>
            <person name="Scott M.A."/>
            <person name="Spackman E."/>
            <person name="Goraichik I."/>
            <person name="Dimitrov K.M."/>
            <person name="Suarez D.L."/>
            <person name="Swayne D.E."/>
        </authorList>
    </citation>
    <scope>NUCLEOTIDE SEQUENCE [LARGE SCALE GENOMIC DNA]</scope>
    <source>
        <strain evidence="1 2">CECT 7745</strain>
    </source>
</reference>
<keyword evidence="2" id="KW-1185">Reference proteome</keyword>
<dbReference type="RefSeq" id="WP_085801915.1">
    <property type="nucleotide sequence ID" value="NZ_FWXB01000019.1"/>
</dbReference>
<gene>
    <name evidence="1" type="ORF">ROA7745_03851</name>
</gene>
<name>A0A1X7BXJ8_9RHOB</name>
<accession>A0A1X7BXJ8</accession>
<evidence type="ECO:0000313" key="2">
    <source>
        <dbReference type="Proteomes" id="UP000193224"/>
    </source>
</evidence>
<dbReference type="Proteomes" id="UP000193224">
    <property type="component" value="Unassembled WGS sequence"/>
</dbReference>
<evidence type="ECO:0000313" key="1">
    <source>
        <dbReference type="EMBL" id="SMC13989.1"/>
    </source>
</evidence>
<proteinExistence type="predicted"/>
<sequence length="261" mass="29643">MTTYDEYNDEFDDEVLEGIALLEKHFPDADIWPGHDLFFTREWLSAGELTPVSEHAVEEKKLIEFGKAVRHLWDVYSSMSLQTRKAMTVGTDLRTYSSKHETADLTHNGQSGEDSHEGYATLPSYARIRLNLLNELVGFYAAVHGEYPAKYKNALGDVPEMGLIAHGVKNIRNLQNLHHKRRDAEFQQKHLLIRIAREAWERYTGAPAPIKGTNERYYDFLDDLLRLVGKLGEPGWTIESLMDAHAKFESSEVAHLGGDSA</sequence>
<dbReference type="AlphaFoldDB" id="A0A1X7BXJ8"/>
<protein>
    <submittedName>
        <fullName evidence="1">Uncharacterized protein</fullName>
    </submittedName>
</protein>
<dbReference type="EMBL" id="FWXB01000019">
    <property type="protein sequence ID" value="SMC13989.1"/>
    <property type="molecule type" value="Genomic_DNA"/>
</dbReference>
<organism evidence="1 2">
    <name type="scientific">Roseovarius aestuarii</name>
    <dbReference type="NCBI Taxonomy" id="475083"/>
    <lineage>
        <taxon>Bacteria</taxon>
        <taxon>Pseudomonadati</taxon>
        <taxon>Pseudomonadota</taxon>
        <taxon>Alphaproteobacteria</taxon>
        <taxon>Rhodobacterales</taxon>
        <taxon>Roseobacteraceae</taxon>
        <taxon>Roseovarius</taxon>
    </lineage>
</organism>